<dbReference type="Proteomes" id="UP001212152">
    <property type="component" value="Unassembled WGS sequence"/>
</dbReference>
<evidence type="ECO:0000313" key="8">
    <source>
        <dbReference type="EMBL" id="KAJ3177794.1"/>
    </source>
</evidence>
<evidence type="ECO:0000256" key="1">
    <source>
        <dbReference type="ARBA" id="ARBA00001946"/>
    </source>
</evidence>
<dbReference type="EMBL" id="JADGJQ010000031">
    <property type="protein sequence ID" value="KAJ3177794.1"/>
    <property type="molecule type" value="Genomic_DNA"/>
</dbReference>
<keyword evidence="6" id="KW-0414">Isoprene biosynthesis</keyword>
<gene>
    <name evidence="8" type="primary">COQ1</name>
    <name evidence="8" type="ORF">HDU87_004316</name>
</gene>
<keyword evidence="4" id="KW-0479">Metal-binding</keyword>
<accession>A0AAD5XM49</accession>
<keyword evidence="5" id="KW-0460">Magnesium</keyword>
<dbReference type="InterPro" id="IPR000092">
    <property type="entry name" value="Polyprenyl_synt"/>
</dbReference>
<evidence type="ECO:0000256" key="6">
    <source>
        <dbReference type="ARBA" id="ARBA00023229"/>
    </source>
</evidence>
<dbReference type="SUPFAM" id="SSF48576">
    <property type="entry name" value="Terpenoid synthases"/>
    <property type="match status" value="1"/>
</dbReference>
<dbReference type="SFLD" id="SFLDS00005">
    <property type="entry name" value="Isoprenoid_Synthase_Type_I"/>
    <property type="match status" value="1"/>
</dbReference>
<dbReference type="CDD" id="cd00685">
    <property type="entry name" value="Trans_IPPS_HT"/>
    <property type="match status" value="1"/>
</dbReference>
<dbReference type="InterPro" id="IPR008949">
    <property type="entry name" value="Isoprenoid_synthase_dom_sf"/>
</dbReference>
<proteinExistence type="inferred from homology"/>
<name>A0AAD5XM49_9FUNG</name>
<evidence type="ECO:0000256" key="5">
    <source>
        <dbReference type="ARBA" id="ARBA00022842"/>
    </source>
</evidence>
<reference evidence="8" key="1">
    <citation type="submission" date="2020-05" db="EMBL/GenBank/DDBJ databases">
        <title>Phylogenomic resolution of chytrid fungi.</title>
        <authorList>
            <person name="Stajich J.E."/>
            <person name="Amses K."/>
            <person name="Simmons R."/>
            <person name="Seto K."/>
            <person name="Myers J."/>
            <person name="Bonds A."/>
            <person name="Quandt C.A."/>
            <person name="Barry K."/>
            <person name="Liu P."/>
            <person name="Grigoriev I."/>
            <person name="Longcore J.E."/>
            <person name="James T.Y."/>
        </authorList>
    </citation>
    <scope>NUCLEOTIDE SEQUENCE</scope>
    <source>
        <strain evidence="8">JEL0379</strain>
    </source>
</reference>
<comment type="caution">
    <text evidence="8">The sequence shown here is derived from an EMBL/GenBank/DDBJ whole genome shotgun (WGS) entry which is preliminary data.</text>
</comment>
<dbReference type="PROSITE" id="PS00444">
    <property type="entry name" value="POLYPRENYL_SYNTHASE_2"/>
    <property type="match status" value="1"/>
</dbReference>
<comment type="cofactor">
    <cofactor evidence="1">
        <name>Mg(2+)</name>
        <dbReference type="ChEBI" id="CHEBI:18420"/>
    </cofactor>
</comment>
<dbReference type="AlphaFoldDB" id="A0AAD5XM49"/>
<organism evidence="8 9">
    <name type="scientific">Geranomyces variabilis</name>
    <dbReference type="NCBI Taxonomy" id="109894"/>
    <lineage>
        <taxon>Eukaryota</taxon>
        <taxon>Fungi</taxon>
        <taxon>Fungi incertae sedis</taxon>
        <taxon>Chytridiomycota</taxon>
        <taxon>Chytridiomycota incertae sedis</taxon>
        <taxon>Chytridiomycetes</taxon>
        <taxon>Spizellomycetales</taxon>
        <taxon>Powellomycetaceae</taxon>
        <taxon>Geranomyces</taxon>
    </lineage>
</organism>
<dbReference type="GO" id="GO:0008299">
    <property type="term" value="P:isoprenoid biosynthetic process"/>
    <property type="evidence" value="ECO:0007669"/>
    <property type="project" value="UniProtKB-KW"/>
</dbReference>
<evidence type="ECO:0000256" key="3">
    <source>
        <dbReference type="ARBA" id="ARBA00022679"/>
    </source>
</evidence>
<dbReference type="PANTHER" id="PTHR12001:SF69">
    <property type="entry name" value="ALL TRANS-POLYPRENYL-DIPHOSPHATE SYNTHASE PDSS1"/>
    <property type="match status" value="1"/>
</dbReference>
<dbReference type="GO" id="GO:1990234">
    <property type="term" value="C:transferase complex"/>
    <property type="evidence" value="ECO:0007669"/>
    <property type="project" value="TreeGrafter"/>
</dbReference>
<comment type="similarity">
    <text evidence="2 7">Belongs to the FPP/GGPP synthase family.</text>
</comment>
<protein>
    <submittedName>
        <fullName evidence="8">Coq1 putative hexaprenyl diphosphate synthase</fullName>
    </submittedName>
</protein>
<sequence length="488" mass="51495">MLSSLARLPPAALHCKGRIPRCLFTARHESSAAAAARKTDSESSPAFPQLPTSIPWLASKVSGIQETVAKTAVKTALRSSLGAPAPNSPEWSIAVQNGEKLVQMPVTERANGSVINPRELLGSDLTVLTETIRRLLGSGHPVLTTISNYYFHAGGKHVRPLIVLLISKATTSPSAPPPTDVDTALSAATSSVDFSPASASVPAASDILATQRRLAEITEMIHTASLLHDDVIDLAETRRAQPSANEEFGNKMAVLAGDFLLARASVALARLQNTEVVELLATVISDLVEGEFMQLRNSALATAPPATAWLHRAATAATTSPSDALAAKFDYYMQKTYLKTASLIAKSARAAAVLGGASPEIADAAYAYGRNVGLAFQLVDDLLDFTTTADEFGKPVNADLSLGLATAPVLYAAETHPELVPLIERNFSAEGDVQTARTLVLDSDGLQRTRLLAESYCVLAVDSISSWPASPAKTALANLTDAVLTRKK</sequence>
<evidence type="ECO:0000256" key="7">
    <source>
        <dbReference type="RuleBase" id="RU004466"/>
    </source>
</evidence>
<evidence type="ECO:0000256" key="2">
    <source>
        <dbReference type="ARBA" id="ARBA00006706"/>
    </source>
</evidence>
<dbReference type="GO" id="GO:0046872">
    <property type="term" value="F:metal ion binding"/>
    <property type="evidence" value="ECO:0007669"/>
    <property type="project" value="UniProtKB-KW"/>
</dbReference>
<dbReference type="GO" id="GO:0006744">
    <property type="term" value="P:ubiquinone biosynthetic process"/>
    <property type="evidence" value="ECO:0007669"/>
    <property type="project" value="TreeGrafter"/>
</dbReference>
<evidence type="ECO:0000313" key="9">
    <source>
        <dbReference type="Proteomes" id="UP001212152"/>
    </source>
</evidence>
<dbReference type="InterPro" id="IPR033749">
    <property type="entry name" value="Polyprenyl_synt_CS"/>
</dbReference>
<dbReference type="GO" id="GO:0004659">
    <property type="term" value="F:prenyltransferase activity"/>
    <property type="evidence" value="ECO:0007669"/>
    <property type="project" value="InterPro"/>
</dbReference>
<keyword evidence="9" id="KW-1185">Reference proteome</keyword>
<keyword evidence="3 7" id="KW-0808">Transferase</keyword>
<dbReference type="PANTHER" id="PTHR12001">
    <property type="entry name" value="GERANYLGERANYL PYROPHOSPHATE SYNTHASE"/>
    <property type="match status" value="1"/>
</dbReference>
<dbReference type="Pfam" id="PF00348">
    <property type="entry name" value="polyprenyl_synt"/>
    <property type="match status" value="1"/>
</dbReference>
<dbReference type="Gene3D" id="1.10.600.10">
    <property type="entry name" value="Farnesyl Diphosphate Synthase"/>
    <property type="match status" value="1"/>
</dbReference>
<evidence type="ECO:0000256" key="4">
    <source>
        <dbReference type="ARBA" id="ARBA00022723"/>
    </source>
</evidence>